<dbReference type="Proteomes" id="UP001516620">
    <property type="component" value="Unassembled WGS sequence"/>
</dbReference>
<dbReference type="PRINTS" id="PR00778">
    <property type="entry name" value="HTHARSR"/>
</dbReference>
<dbReference type="PROSITE" id="PS50987">
    <property type="entry name" value="HTH_ARSR_2"/>
    <property type="match status" value="1"/>
</dbReference>
<comment type="caution">
    <text evidence="5">The sequence shown here is derived from an EMBL/GenBank/DDBJ whole genome shotgun (WGS) entry which is preliminary data.</text>
</comment>
<sequence>MNKRRCILVDADQTIDDMAETFKLLGDKTRLTIMAFLKERELCVCNIVDLIQMSQPSVSQHLRKMKAGGLVTEVRRGKWTYYSLRLTEKPYVEELLKHLPSQASKVKQLLDCESASSCDD</sequence>
<dbReference type="InterPro" id="IPR001845">
    <property type="entry name" value="HTH_ArsR_DNA-bd_dom"/>
</dbReference>
<dbReference type="InterPro" id="IPR011991">
    <property type="entry name" value="ArsR-like_HTH"/>
</dbReference>
<dbReference type="InterPro" id="IPR051081">
    <property type="entry name" value="HTH_MetalResp_TranReg"/>
</dbReference>
<dbReference type="NCBIfam" id="NF033788">
    <property type="entry name" value="HTH_metalloreg"/>
    <property type="match status" value="1"/>
</dbReference>
<dbReference type="PANTHER" id="PTHR33154">
    <property type="entry name" value="TRANSCRIPTIONAL REGULATOR, ARSR FAMILY"/>
    <property type="match status" value="1"/>
</dbReference>
<dbReference type="Pfam" id="PF01022">
    <property type="entry name" value="HTH_5"/>
    <property type="match status" value="1"/>
</dbReference>
<dbReference type="SMART" id="SM00418">
    <property type="entry name" value="HTH_ARSR"/>
    <property type="match status" value="1"/>
</dbReference>
<dbReference type="SUPFAM" id="SSF46785">
    <property type="entry name" value="Winged helix' DNA-binding domain"/>
    <property type="match status" value="1"/>
</dbReference>
<dbReference type="CDD" id="cd00090">
    <property type="entry name" value="HTH_ARSR"/>
    <property type="match status" value="1"/>
</dbReference>
<name>A0ABS2H8G9_9BACL</name>
<keyword evidence="1" id="KW-0805">Transcription regulation</keyword>
<evidence type="ECO:0000256" key="2">
    <source>
        <dbReference type="ARBA" id="ARBA00023125"/>
    </source>
</evidence>
<keyword evidence="6" id="KW-1185">Reference proteome</keyword>
<evidence type="ECO:0000256" key="3">
    <source>
        <dbReference type="ARBA" id="ARBA00023163"/>
    </source>
</evidence>
<organism evidence="5 6">
    <name type="scientific">Paenibacillus rhizolycopersici</name>
    <dbReference type="NCBI Taxonomy" id="2780073"/>
    <lineage>
        <taxon>Bacteria</taxon>
        <taxon>Bacillati</taxon>
        <taxon>Bacillota</taxon>
        <taxon>Bacilli</taxon>
        <taxon>Bacillales</taxon>
        <taxon>Paenibacillaceae</taxon>
        <taxon>Paenibacillus</taxon>
    </lineage>
</organism>
<evidence type="ECO:0000259" key="4">
    <source>
        <dbReference type="PROSITE" id="PS50987"/>
    </source>
</evidence>
<proteinExistence type="predicted"/>
<keyword evidence="2" id="KW-0238">DNA-binding</keyword>
<reference evidence="5 6" key="1">
    <citation type="submission" date="2021-01" db="EMBL/GenBank/DDBJ databases">
        <title>Paenibacillus sp.nov. isolated from the rhizosphere soil of tomato plant.</title>
        <authorList>
            <person name="Thin K.K."/>
            <person name="Zhang X."/>
            <person name="He S."/>
        </authorList>
    </citation>
    <scope>NUCLEOTIDE SEQUENCE [LARGE SCALE GENOMIC DNA]</scope>
    <source>
        <strain evidence="5 6">DXFW5</strain>
    </source>
</reference>
<keyword evidence="3" id="KW-0804">Transcription</keyword>
<dbReference type="InterPro" id="IPR036388">
    <property type="entry name" value="WH-like_DNA-bd_sf"/>
</dbReference>
<evidence type="ECO:0000313" key="6">
    <source>
        <dbReference type="Proteomes" id="UP001516620"/>
    </source>
</evidence>
<feature type="domain" description="HTH arsR-type" evidence="4">
    <location>
        <begin position="10"/>
        <end position="107"/>
    </location>
</feature>
<accession>A0ABS2H8G9</accession>
<dbReference type="PANTHER" id="PTHR33154:SF18">
    <property type="entry name" value="ARSENICAL RESISTANCE OPERON REPRESSOR"/>
    <property type="match status" value="1"/>
</dbReference>
<dbReference type="Gene3D" id="1.10.10.10">
    <property type="entry name" value="Winged helix-like DNA-binding domain superfamily/Winged helix DNA-binding domain"/>
    <property type="match status" value="1"/>
</dbReference>
<evidence type="ECO:0000313" key="5">
    <source>
        <dbReference type="EMBL" id="MBM6997717.1"/>
    </source>
</evidence>
<gene>
    <name evidence="5" type="ORF">IM700_018815</name>
</gene>
<dbReference type="InterPro" id="IPR036390">
    <property type="entry name" value="WH_DNA-bd_sf"/>
</dbReference>
<dbReference type="EMBL" id="JADCNN020000022">
    <property type="protein sequence ID" value="MBM6997717.1"/>
    <property type="molecule type" value="Genomic_DNA"/>
</dbReference>
<evidence type="ECO:0000256" key="1">
    <source>
        <dbReference type="ARBA" id="ARBA00023015"/>
    </source>
</evidence>
<protein>
    <submittedName>
        <fullName evidence="5">Winged helix-turn-helix transcriptional regulator</fullName>
    </submittedName>
</protein>